<feature type="domain" description="Creatinase N-terminal" evidence="5">
    <location>
        <begin position="23"/>
        <end position="84"/>
    </location>
</feature>
<dbReference type="Gene3D" id="3.40.350.10">
    <property type="entry name" value="Creatinase/prolidase N-terminal domain"/>
    <property type="match status" value="1"/>
</dbReference>
<dbReference type="AlphaFoldDB" id="A0AAP2W7F8"/>
<keyword evidence="6" id="KW-0031">Aminopeptidase</keyword>
<dbReference type="InterPro" id="IPR000587">
    <property type="entry name" value="Creatinase_N"/>
</dbReference>
<comment type="similarity">
    <text evidence="3">Belongs to the peptidase M24B family.</text>
</comment>
<dbReference type="PROSITE" id="PS00491">
    <property type="entry name" value="PROLINE_PEPTIDASE"/>
    <property type="match status" value="1"/>
</dbReference>
<protein>
    <submittedName>
        <fullName evidence="6">Aminopeptidase P family protein</fullName>
    </submittedName>
</protein>
<dbReference type="InterPro" id="IPR000994">
    <property type="entry name" value="Pept_M24"/>
</dbReference>
<accession>A0AAP2W7F8</accession>
<dbReference type="Gene3D" id="3.90.230.10">
    <property type="entry name" value="Creatinase/methionine aminopeptidase superfamily"/>
    <property type="match status" value="1"/>
</dbReference>
<gene>
    <name evidence="6" type="ORF">CUJ83_09105</name>
</gene>
<reference evidence="6 7" key="1">
    <citation type="submission" date="2017-11" db="EMBL/GenBank/DDBJ databases">
        <title>Isolation and Characterization of Family Methanocellaceae Species from Potential Methane Hydrate Area Offshore Southwestern Taiwan.</title>
        <authorList>
            <person name="Zhang W.-L."/>
            <person name="Chen W.-C."/>
            <person name="Lai M.-C."/>
            <person name="Chen S.-C."/>
        </authorList>
    </citation>
    <scope>NUCLEOTIDE SEQUENCE [LARGE SCALE GENOMIC DNA]</scope>
    <source>
        <strain evidence="6 7">CWC-04</strain>
    </source>
</reference>
<dbReference type="Proteomes" id="UP001320159">
    <property type="component" value="Unassembled WGS sequence"/>
</dbReference>
<evidence type="ECO:0000256" key="2">
    <source>
        <dbReference type="ARBA" id="ARBA00022801"/>
    </source>
</evidence>
<keyword evidence="7" id="KW-1185">Reference proteome</keyword>
<dbReference type="Pfam" id="PF00557">
    <property type="entry name" value="Peptidase_M24"/>
    <property type="match status" value="1"/>
</dbReference>
<dbReference type="InterPro" id="IPR050659">
    <property type="entry name" value="Peptidase_M24B"/>
</dbReference>
<dbReference type="GO" id="GO:0004177">
    <property type="term" value="F:aminopeptidase activity"/>
    <property type="evidence" value="ECO:0007669"/>
    <property type="project" value="UniProtKB-KW"/>
</dbReference>
<dbReference type="InterPro" id="IPR036005">
    <property type="entry name" value="Creatinase/aminopeptidase-like"/>
</dbReference>
<evidence type="ECO:0000313" key="6">
    <source>
        <dbReference type="EMBL" id="MCD1295154.1"/>
    </source>
</evidence>
<evidence type="ECO:0000259" key="4">
    <source>
        <dbReference type="Pfam" id="PF00557"/>
    </source>
</evidence>
<organism evidence="6 7">
    <name type="scientific">Methanooceanicella nereidis</name>
    <dbReference type="NCBI Taxonomy" id="2052831"/>
    <lineage>
        <taxon>Archaea</taxon>
        <taxon>Methanobacteriati</taxon>
        <taxon>Methanobacteriota</taxon>
        <taxon>Stenosarchaea group</taxon>
        <taxon>Methanomicrobia</taxon>
        <taxon>Methanocellales</taxon>
        <taxon>Methanocellaceae</taxon>
        <taxon>Methanooceanicella</taxon>
    </lineage>
</organism>
<name>A0AAP2W7F8_9EURY</name>
<dbReference type="InterPro" id="IPR001131">
    <property type="entry name" value="Peptidase_M24B_aminopep-P_CS"/>
</dbReference>
<evidence type="ECO:0000313" key="7">
    <source>
        <dbReference type="Proteomes" id="UP001320159"/>
    </source>
</evidence>
<proteinExistence type="inferred from homology"/>
<dbReference type="InterPro" id="IPR029149">
    <property type="entry name" value="Creatin/AminoP/Spt16_N"/>
</dbReference>
<evidence type="ECO:0000259" key="5">
    <source>
        <dbReference type="Pfam" id="PF01321"/>
    </source>
</evidence>
<dbReference type="PANTHER" id="PTHR46112">
    <property type="entry name" value="AMINOPEPTIDASE"/>
    <property type="match status" value="1"/>
</dbReference>
<dbReference type="SUPFAM" id="SSF53092">
    <property type="entry name" value="Creatinase/prolidase N-terminal domain"/>
    <property type="match status" value="1"/>
</dbReference>
<dbReference type="SUPFAM" id="SSF55920">
    <property type="entry name" value="Creatinase/aminopeptidase"/>
    <property type="match status" value="1"/>
</dbReference>
<sequence>MTDNDLSKLAFDEPILMVGESYHNANMYYVTGFLAPDMFAYIRAGGKEYILVSRMEFERARKESKVENILSLDDHGYTERLQQTKNPDRAYCDTVSSVLSGMGIKSLKVPKDFPVFMADDLRGRGFEIDVAPKLFEKNREVKTAEEIEKIRHAQDVNEKAMQRAIDIIKSSETRGNSLYFDGEPLTSERLQREIELIFIKNGCDANDTIVAAGPRSADPHYAGEGVIGPNQLIVIDIFPYSKKERYFADMTRTVVKGRPTQEMLNMYNVVLEAQDRALKAIKAGVTGKEINDMVSDCFERHGYGTLRQRSKTGFIHSTGHGVGLEIHEGPGISDAGTEPLVPGNVVTVEPGLYDPEIGGVRIEDIVVVTEKGCENLTKFPKFLVV</sequence>
<evidence type="ECO:0000256" key="1">
    <source>
        <dbReference type="ARBA" id="ARBA00022723"/>
    </source>
</evidence>
<feature type="domain" description="Peptidase M24" evidence="4">
    <location>
        <begin position="148"/>
        <end position="370"/>
    </location>
</feature>
<keyword evidence="6" id="KW-0645">Protease</keyword>
<dbReference type="PANTHER" id="PTHR46112:SF2">
    <property type="entry name" value="XAA-PRO AMINOPEPTIDASE P-RELATED"/>
    <property type="match status" value="1"/>
</dbReference>
<dbReference type="GO" id="GO:0046872">
    <property type="term" value="F:metal ion binding"/>
    <property type="evidence" value="ECO:0007669"/>
    <property type="project" value="UniProtKB-KW"/>
</dbReference>
<evidence type="ECO:0000256" key="3">
    <source>
        <dbReference type="RuleBase" id="RU000590"/>
    </source>
</evidence>
<dbReference type="EMBL" id="PGCK01000007">
    <property type="protein sequence ID" value="MCD1295154.1"/>
    <property type="molecule type" value="Genomic_DNA"/>
</dbReference>
<comment type="caution">
    <text evidence="6">The sequence shown here is derived from an EMBL/GenBank/DDBJ whole genome shotgun (WGS) entry which is preliminary data.</text>
</comment>
<dbReference type="RefSeq" id="WP_230742004.1">
    <property type="nucleotide sequence ID" value="NZ_PGCK01000007.1"/>
</dbReference>
<keyword evidence="2" id="KW-0378">Hydrolase</keyword>
<dbReference type="Pfam" id="PF01321">
    <property type="entry name" value="Creatinase_N"/>
    <property type="match status" value="1"/>
</dbReference>
<keyword evidence="1 3" id="KW-0479">Metal-binding</keyword>